<accession>A0A6M3K3I7</accession>
<sequence length="79" mass="9221">MRIIIEPEGKKRADLNIPFRLYARRADFIKIRDAMNRAIEQGLDPGWISVGENEVKDETIFPYDKTLADKPIYPFEVKP</sequence>
<name>A0A6M3K3I7_9ZZZZ</name>
<dbReference type="AlphaFoldDB" id="A0A6M3K3I7"/>
<evidence type="ECO:0000313" key="1">
    <source>
        <dbReference type="EMBL" id="QJA55984.1"/>
    </source>
</evidence>
<proteinExistence type="predicted"/>
<dbReference type="EMBL" id="MT142256">
    <property type="protein sequence ID" value="QJA76980.1"/>
    <property type="molecule type" value="Genomic_DNA"/>
</dbReference>
<organism evidence="2">
    <name type="scientific">viral metagenome</name>
    <dbReference type="NCBI Taxonomy" id="1070528"/>
    <lineage>
        <taxon>unclassified sequences</taxon>
        <taxon>metagenomes</taxon>
        <taxon>organismal metagenomes</taxon>
    </lineage>
</organism>
<gene>
    <name evidence="2" type="ORF">MM415A01383_0007</name>
    <name evidence="1" type="ORF">MM415B01946_0007</name>
</gene>
<evidence type="ECO:0000313" key="2">
    <source>
        <dbReference type="EMBL" id="QJA76980.1"/>
    </source>
</evidence>
<dbReference type="EMBL" id="MT141193">
    <property type="protein sequence ID" value="QJA55984.1"/>
    <property type="molecule type" value="Genomic_DNA"/>
</dbReference>
<protein>
    <submittedName>
        <fullName evidence="2">Uncharacterized protein</fullName>
    </submittedName>
</protein>
<reference evidence="2" key="1">
    <citation type="submission" date="2020-03" db="EMBL/GenBank/DDBJ databases">
        <title>The deep terrestrial virosphere.</title>
        <authorList>
            <person name="Holmfeldt K."/>
            <person name="Nilsson E."/>
            <person name="Simone D."/>
            <person name="Lopez-Fernandez M."/>
            <person name="Wu X."/>
            <person name="de Brujin I."/>
            <person name="Lundin D."/>
            <person name="Andersson A."/>
            <person name="Bertilsson S."/>
            <person name="Dopson M."/>
        </authorList>
    </citation>
    <scope>NUCLEOTIDE SEQUENCE</scope>
    <source>
        <strain evidence="2">MM415A01383</strain>
        <strain evidence="1">MM415B01946</strain>
    </source>
</reference>